<gene>
    <name evidence="1" type="primary">NCAS0A14070</name>
    <name evidence="1" type="ordered locus">NCAS_0A14070</name>
</gene>
<dbReference type="EMBL" id="HE576752">
    <property type="protein sequence ID" value="CCC67965.1"/>
    <property type="molecule type" value="Genomic_DNA"/>
</dbReference>
<dbReference type="HOGENOM" id="CLU_1548011_0_0_1"/>
<proteinExistence type="predicted"/>
<evidence type="ECO:0000313" key="1">
    <source>
        <dbReference type="EMBL" id="CCC67965.1"/>
    </source>
</evidence>
<name>G0V916_NAUCA</name>
<keyword evidence="2" id="KW-1185">Reference proteome</keyword>
<reference evidence="1 2" key="1">
    <citation type="journal article" date="2011" name="Proc. Natl. Acad. Sci. U.S.A.">
        <title>Evolutionary erosion of yeast sex chromosomes by mating-type switching accidents.</title>
        <authorList>
            <person name="Gordon J.L."/>
            <person name="Armisen D."/>
            <person name="Proux-Wera E."/>
            <person name="Oheigeartaigh S.S."/>
            <person name="Byrne K.P."/>
            <person name="Wolfe K.H."/>
        </authorList>
    </citation>
    <scope>NUCLEOTIDE SEQUENCE [LARGE SCALE GENOMIC DNA]</scope>
    <source>
        <strain evidence="2">ATCC 76901 / BCRC 22586 / CBS 4309 / NBRC 1992 / NRRL Y-12630</strain>
    </source>
</reference>
<dbReference type="GeneID" id="96901442"/>
<dbReference type="RefSeq" id="XP_003674345.1">
    <property type="nucleotide sequence ID" value="XM_003674297.1"/>
</dbReference>
<reference key="2">
    <citation type="submission" date="2011-08" db="EMBL/GenBank/DDBJ databases">
        <title>Genome sequence of Naumovozyma castellii.</title>
        <authorList>
            <person name="Gordon J.L."/>
            <person name="Armisen D."/>
            <person name="Proux-Wera E."/>
            <person name="OhEigeartaigh S.S."/>
            <person name="Byrne K.P."/>
            <person name="Wolfe K.H."/>
        </authorList>
    </citation>
    <scope>NUCLEOTIDE SEQUENCE</scope>
    <source>
        <strain>Type strain:CBS 4309</strain>
    </source>
</reference>
<dbReference type="STRING" id="1064592.G0V916"/>
<dbReference type="Proteomes" id="UP000001640">
    <property type="component" value="Chromosome 1"/>
</dbReference>
<dbReference type="InParanoid" id="G0V916"/>
<dbReference type="OrthoDB" id="283815at2759"/>
<dbReference type="AlphaFoldDB" id="G0V916"/>
<sequence length="173" mass="19878">MNCPCSRDPQVPHVTNCKVCHNTTCPDCELFQPLQRECPQCQTITMHMDEDTRCKNDCFQCPNCETALTVLLAKSSRKKRYKFTCKHCDYDYVTPSMSVTDERSISQIVDHLNETLNVEYLRFQELKKNIELGGGIDNVVVLPLCGDDVILPRRTKLVCQFQSICPHCYHVVD</sequence>
<protein>
    <submittedName>
        <fullName evidence="1">Uncharacterized protein</fullName>
    </submittedName>
</protein>
<accession>G0V916</accession>
<organism evidence="1 2">
    <name type="scientific">Naumovozyma castellii</name>
    <name type="common">Yeast</name>
    <name type="synonym">Saccharomyces castellii</name>
    <dbReference type="NCBI Taxonomy" id="27288"/>
    <lineage>
        <taxon>Eukaryota</taxon>
        <taxon>Fungi</taxon>
        <taxon>Dikarya</taxon>
        <taxon>Ascomycota</taxon>
        <taxon>Saccharomycotina</taxon>
        <taxon>Saccharomycetes</taxon>
        <taxon>Saccharomycetales</taxon>
        <taxon>Saccharomycetaceae</taxon>
        <taxon>Naumovozyma</taxon>
    </lineage>
</organism>
<dbReference type="KEGG" id="ncs:NCAS_0A14070"/>
<evidence type="ECO:0000313" key="2">
    <source>
        <dbReference type="Proteomes" id="UP000001640"/>
    </source>
</evidence>